<dbReference type="GO" id="GO:0047134">
    <property type="term" value="F:protein-disulfide reductase [NAD(P)H] activity"/>
    <property type="evidence" value="ECO:0007669"/>
    <property type="project" value="InterPro"/>
</dbReference>
<dbReference type="SUPFAM" id="SSF52833">
    <property type="entry name" value="Thioredoxin-like"/>
    <property type="match status" value="1"/>
</dbReference>
<evidence type="ECO:0000256" key="2">
    <source>
        <dbReference type="SAM" id="Phobius"/>
    </source>
</evidence>
<dbReference type="PANTHER" id="PTHR12452">
    <property type="entry name" value="42-9-9 PROTEIN-RELATED"/>
    <property type="match status" value="1"/>
</dbReference>
<feature type="domain" description="Thioredoxin" evidence="3">
    <location>
        <begin position="60"/>
        <end position="149"/>
    </location>
</feature>
<evidence type="ECO:0000313" key="5">
    <source>
        <dbReference type="Proteomes" id="UP001472866"/>
    </source>
</evidence>
<dbReference type="Gene3D" id="3.40.30.10">
    <property type="entry name" value="Glutaredoxin"/>
    <property type="match status" value="1"/>
</dbReference>
<keyword evidence="2" id="KW-0812">Transmembrane</keyword>
<dbReference type="InterPro" id="IPR036249">
    <property type="entry name" value="Thioredoxin-like_sf"/>
</dbReference>
<dbReference type="Pfam" id="PF06110">
    <property type="entry name" value="TXD17-like_Trx"/>
    <property type="match status" value="1"/>
</dbReference>
<dbReference type="InterPro" id="IPR010357">
    <property type="entry name" value="TXNDC17_dom"/>
</dbReference>
<reference evidence="4 5" key="1">
    <citation type="submission" date="2024-03" db="EMBL/GenBank/DDBJ databases">
        <title>Complete genome sequence of the green alga Chloropicon roscoffensis RCC1871.</title>
        <authorList>
            <person name="Lemieux C."/>
            <person name="Pombert J.-F."/>
            <person name="Otis C."/>
            <person name="Turmel M."/>
        </authorList>
    </citation>
    <scope>NUCLEOTIDE SEQUENCE [LARGE SCALE GENOMIC DNA]</scope>
    <source>
        <strain evidence="4 5">RCC1871</strain>
    </source>
</reference>
<organism evidence="4 5">
    <name type="scientific">Chloropicon roscoffensis</name>
    <dbReference type="NCBI Taxonomy" id="1461544"/>
    <lineage>
        <taxon>Eukaryota</taxon>
        <taxon>Viridiplantae</taxon>
        <taxon>Chlorophyta</taxon>
        <taxon>Chloropicophyceae</taxon>
        <taxon>Chloropicales</taxon>
        <taxon>Chloropicaceae</taxon>
        <taxon>Chloropicon</taxon>
    </lineage>
</organism>
<protein>
    <submittedName>
        <fullName evidence="4">DUF953 domain-containing protein</fullName>
    </submittedName>
</protein>
<evidence type="ECO:0000256" key="1">
    <source>
        <dbReference type="ARBA" id="ARBA00008987"/>
    </source>
</evidence>
<dbReference type="AlphaFoldDB" id="A0AAX4P0M9"/>
<dbReference type="PANTHER" id="PTHR12452:SF0">
    <property type="entry name" value="THIOREDOXIN DOMAIN-CONTAINING PROTEIN 17"/>
    <property type="match status" value="1"/>
</dbReference>
<keyword evidence="5" id="KW-1185">Reference proteome</keyword>
<keyword evidence="2" id="KW-1133">Transmembrane helix</keyword>
<feature type="transmembrane region" description="Helical" evidence="2">
    <location>
        <begin position="13"/>
        <end position="31"/>
    </location>
</feature>
<dbReference type="Proteomes" id="UP001472866">
    <property type="component" value="Chromosome 01"/>
</dbReference>
<dbReference type="GO" id="GO:0005829">
    <property type="term" value="C:cytosol"/>
    <property type="evidence" value="ECO:0007669"/>
    <property type="project" value="TreeGrafter"/>
</dbReference>
<evidence type="ECO:0000313" key="4">
    <source>
        <dbReference type="EMBL" id="WZN59281.1"/>
    </source>
</evidence>
<accession>A0AAX4P0M9</accession>
<sequence>MGGRKGGFLGPSFAAYATAVGASVALLSYVITSRFAEGLRRTLRVKTTVKKLRGILNRYEGNPKVLLLFVAGDDKETKESWCPDCRIATPVIYSMIEGKGYTVVEVDVGDRPTWKDPDHELRKSDKYKLTGVPTLMKWGVGKPTARLDSELETCKTEEDVERFVGAFLNS</sequence>
<comment type="similarity">
    <text evidence="1">Belongs to the thioredoxin family.</text>
</comment>
<evidence type="ECO:0000259" key="3">
    <source>
        <dbReference type="Pfam" id="PF06110"/>
    </source>
</evidence>
<dbReference type="EMBL" id="CP151501">
    <property type="protein sequence ID" value="WZN59281.1"/>
    <property type="molecule type" value="Genomic_DNA"/>
</dbReference>
<name>A0AAX4P0M9_9CHLO</name>
<proteinExistence type="inferred from homology"/>
<gene>
    <name evidence="4" type="ORF">HKI87_01g08060</name>
</gene>
<dbReference type="InterPro" id="IPR045108">
    <property type="entry name" value="TXNDC17-like"/>
</dbReference>
<keyword evidence="2" id="KW-0472">Membrane</keyword>